<evidence type="ECO:0000259" key="2">
    <source>
        <dbReference type="Pfam" id="PF23643"/>
    </source>
</evidence>
<accession>F4PWT2</accession>
<feature type="compositionally biased region" description="Low complexity" evidence="1">
    <location>
        <begin position="638"/>
        <end position="679"/>
    </location>
</feature>
<name>F4PWT2_CACFS</name>
<dbReference type="GeneID" id="14872009"/>
<dbReference type="EMBL" id="GL883013">
    <property type="protein sequence ID" value="EGG20446.1"/>
    <property type="molecule type" value="Genomic_DNA"/>
</dbReference>
<dbReference type="Proteomes" id="UP000007797">
    <property type="component" value="Unassembled WGS sequence"/>
</dbReference>
<feature type="compositionally biased region" description="Polar residues" evidence="1">
    <location>
        <begin position="239"/>
        <end position="258"/>
    </location>
</feature>
<feature type="region of interest" description="Disordered" evidence="1">
    <location>
        <begin position="239"/>
        <end position="291"/>
    </location>
</feature>
<feature type="compositionally biased region" description="Polar residues" evidence="1">
    <location>
        <begin position="690"/>
        <end position="704"/>
    </location>
</feature>
<dbReference type="AlphaFoldDB" id="F4PWT2"/>
<evidence type="ECO:0000256" key="1">
    <source>
        <dbReference type="SAM" id="MobiDB-lite"/>
    </source>
</evidence>
<dbReference type="OrthoDB" id="20036at2759"/>
<feature type="region of interest" description="Disordered" evidence="1">
    <location>
        <begin position="131"/>
        <end position="181"/>
    </location>
</feature>
<keyword evidence="4" id="KW-1185">Reference proteome</keyword>
<protein>
    <recommendedName>
        <fullName evidence="2">Trafficking protein particle complex subunit 13 C-terminal domain-containing protein</fullName>
    </recommendedName>
</protein>
<feature type="domain" description="Trafficking protein particle complex subunit 13 C-terminal" evidence="2">
    <location>
        <begin position="733"/>
        <end position="803"/>
    </location>
</feature>
<evidence type="ECO:0000313" key="3">
    <source>
        <dbReference type="EMBL" id="EGG20446.1"/>
    </source>
</evidence>
<feature type="compositionally biased region" description="Low complexity" evidence="1">
    <location>
        <begin position="131"/>
        <end position="172"/>
    </location>
</feature>
<dbReference type="RefSeq" id="XP_004367429.1">
    <property type="nucleotide sequence ID" value="XM_004367372.1"/>
</dbReference>
<dbReference type="OMA" id="NANTHRF"/>
<feature type="region of interest" description="Disordered" evidence="1">
    <location>
        <begin position="638"/>
        <end position="704"/>
    </location>
</feature>
<dbReference type="KEGG" id="dfa:DFA_07570"/>
<dbReference type="Pfam" id="PF23643">
    <property type="entry name" value="TRAPPC13_C"/>
    <property type="match status" value="1"/>
</dbReference>
<dbReference type="InterPro" id="IPR055428">
    <property type="entry name" value="TRAPPC13_C"/>
</dbReference>
<organism evidence="3 4">
    <name type="scientific">Cavenderia fasciculata</name>
    <name type="common">Slime mold</name>
    <name type="synonym">Dictyostelium fasciculatum</name>
    <dbReference type="NCBI Taxonomy" id="261658"/>
    <lineage>
        <taxon>Eukaryota</taxon>
        <taxon>Amoebozoa</taxon>
        <taxon>Evosea</taxon>
        <taxon>Eumycetozoa</taxon>
        <taxon>Dictyostelia</taxon>
        <taxon>Acytosteliales</taxon>
        <taxon>Cavenderiaceae</taxon>
        <taxon>Cavenderia</taxon>
    </lineage>
</organism>
<feature type="compositionally biased region" description="Low complexity" evidence="1">
    <location>
        <begin position="259"/>
        <end position="288"/>
    </location>
</feature>
<gene>
    <name evidence="3" type="ORF">DFA_07570</name>
</gene>
<sequence length="821" mass="90211">MNLIYDFNKQTFATSTLLVSNSRIHHSSIIKMSSSTISAMMMMVGDMSSLSSLPSFNTNHIDDIGMDDDTFQKSEFDLYIPETYDKELWDNYDYLNANTHRFFDCVSRDYLIQGESLRLFLIARVPQYQSPSTSLASSQSSNTNNNNNNNISISSSTTTMSAPTNTTTTNNNGGMDNLSKSGGVFNNNITVVPPMRSASQNLSFEIQLRYSTETSKATYKDFHNAVNVTEFNPKHTHVSTDMRNNYLPSAKSSTSYLRSTTANGSGSGNATNNANNNNNGNNNNGNTSPTLIDKSKRFIGEVIDISSPFETNIPNRDSINQKPNYFKLSNGDIIFPIEIPIYIKEIYEDKQITFVIKVNRSKNYRVLLTNENKLDRLLQTDTLAFPKSIAFRSFWKNFTLVQPLRLNLKPNIVTLGTKNLITVVVENNHPSITLTIRDINTYLFHVLNMELSVTVDPVSGQSIPTHRQKGHIIKANEHYILTNLTKCTLPILLEPYNKHSFVLSVEPSALQKSLPPLDGFYTKIKLSWDLPISSGQILSLFDLKISPPPVSELMVSIDSPSPVLLYQKFKVIFKISNLSTKSKQITINIPSCCNQKYTSTAQKVIPNGAGGGGGGTAAGASTSHLKLSSLIGNKRLQSQQQSSNSLINQSSTTTTSTSTTASSSLSTTTSTLSESTTSSGALKSSGALPKSSTGKLLPSTSSPIGSPVVMSSGGKYVPAEPHIQFSEMTQRTLTAFDDVQDNSVNIVCLQKSIYVGDIDAKSSVSISVDFIALKSGLFEISDITLFDVIEKKTFSLKESLQICCIDPSHQISDTHHQTNPF</sequence>
<reference evidence="4" key="1">
    <citation type="journal article" date="2011" name="Genome Res.">
        <title>Phylogeny-wide analysis of social amoeba genomes highlights ancient origins for complex intercellular communication.</title>
        <authorList>
            <person name="Heidel A.J."/>
            <person name="Lawal H.M."/>
            <person name="Felder M."/>
            <person name="Schilde C."/>
            <person name="Helps N.R."/>
            <person name="Tunggal B."/>
            <person name="Rivero F."/>
            <person name="John U."/>
            <person name="Schleicher M."/>
            <person name="Eichinger L."/>
            <person name="Platzer M."/>
            <person name="Noegel A.A."/>
            <person name="Schaap P."/>
            <person name="Gloeckner G."/>
        </authorList>
    </citation>
    <scope>NUCLEOTIDE SEQUENCE [LARGE SCALE GENOMIC DNA]</scope>
    <source>
        <strain evidence="4">SH3</strain>
    </source>
</reference>
<evidence type="ECO:0000313" key="4">
    <source>
        <dbReference type="Proteomes" id="UP000007797"/>
    </source>
</evidence>
<proteinExistence type="predicted"/>